<sequence length="259" mass="28649">MGLVLEKWQWNNCFLKVKAPDYGHTCAAPAALAPHRPGPAPPAPLSPQGRARASPAHLPRLPLPLRARRPSERRRRGRARPGLSRPREGSGPEQRSPPGPARPPPAAAGRGRPRAPPRALRAGNKGGGGAEGEEVPPRIEGGPGGGRERGHGCRSDRERSWYLHQDGRVVKALDLRSNGRMSAWVRTPLLAKPLRWYLWREMLELMEKLPTAVYLLTSTSAATRWMEAMALFARELRSVLEIQVFDSSRLTIMKIVRDL</sequence>
<feature type="compositionally biased region" description="Basic and acidic residues" evidence="1">
    <location>
        <begin position="146"/>
        <end position="155"/>
    </location>
</feature>
<dbReference type="Proteomes" id="UP000504624">
    <property type="component" value="Unplaced"/>
</dbReference>
<feature type="compositionally biased region" description="Pro residues" evidence="1">
    <location>
        <begin position="36"/>
        <end position="45"/>
    </location>
</feature>
<feature type="region of interest" description="Disordered" evidence="1">
    <location>
        <begin position="33"/>
        <end position="155"/>
    </location>
</feature>
<reference evidence="3" key="1">
    <citation type="submission" date="2025-08" db="UniProtKB">
        <authorList>
            <consortium name="RefSeq"/>
        </authorList>
    </citation>
    <scope>IDENTIFICATION</scope>
</reference>
<name>A0A6J0H538_9PASS</name>
<organism evidence="2 3">
    <name type="scientific">Lepidothrix coronata</name>
    <name type="common">blue-crowned manakin</name>
    <dbReference type="NCBI Taxonomy" id="321398"/>
    <lineage>
        <taxon>Eukaryota</taxon>
        <taxon>Metazoa</taxon>
        <taxon>Chordata</taxon>
        <taxon>Craniata</taxon>
        <taxon>Vertebrata</taxon>
        <taxon>Euteleostomi</taxon>
        <taxon>Archelosauria</taxon>
        <taxon>Archosauria</taxon>
        <taxon>Dinosauria</taxon>
        <taxon>Saurischia</taxon>
        <taxon>Theropoda</taxon>
        <taxon>Coelurosauria</taxon>
        <taxon>Aves</taxon>
        <taxon>Neognathae</taxon>
        <taxon>Neoaves</taxon>
        <taxon>Telluraves</taxon>
        <taxon>Australaves</taxon>
        <taxon>Passeriformes</taxon>
        <taxon>Pipridae</taxon>
        <taxon>Lepidothrix</taxon>
    </lineage>
</organism>
<evidence type="ECO:0000256" key="1">
    <source>
        <dbReference type="SAM" id="MobiDB-lite"/>
    </source>
</evidence>
<evidence type="ECO:0000313" key="3">
    <source>
        <dbReference type="RefSeq" id="XP_017669161.1"/>
    </source>
</evidence>
<proteinExistence type="predicted"/>
<dbReference type="RefSeq" id="XP_017669161.1">
    <property type="nucleotide sequence ID" value="XM_017813672.1"/>
</dbReference>
<feature type="compositionally biased region" description="Pro residues" evidence="1">
    <location>
        <begin position="95"/>
        <end position="106"/>
    </location>
</feature>
<accession>A0A6J0H538</accession>
<dbReference type="GeneID" id="108496712"/>
<gene>
    <name evidence="3" type="primary">LOC108496712</name>
</gene>
<evidence type="ECO:0000313" key="2">
    <source>
        <dbReference type="Proteomes" id="UP000504624"/>
    </source>
</evidence>
<feature type="compositionally biased region" description="Basic residues" evidence="1">
    <location>
        <begin position="66"/>
        <end position="79"/>
    </location>
</feature>
<dbReference type="OrthoDB" id="10654003at2759"/>
<keyword evidence="2" id="KW-1185">Reference proteome</keyword>
<dbReference type="AlphaFoldDB" id="A0A6J0H538"/>
<protein>
    <submittedName>
        <fullName evidence="3">Translation initiation factor IF-2-like</fullName>
    </submittedName>
</protein>
<feature type="compositionally biased region" description="Low complexity" evidence="1">
    <location>
        <begin position="50"/>
        <end position="65"/>
    </location>
</feature>